<reference evidence="2" key="1">
    <citation type="submission" date="2022-11" db="UniProtKB">
        <authorList>
            <consortium name="WormBaseParasite"/>
        </authorList>
    </citation>
    <scope>IDENTIFICATION</scope>
</reference>
<name>A0A914V1B1_9BILA</name>
<dbReference type="WBParaSite" id="PSAMB.scaffold14438size1889.g36054.t1">
    <property type="protein sequence ID" value="PSAMB.scaffold14438size1889.g36054.t1"/>
    <property type="gene ID" value="PSAMB.scaffold14438size1889.g36054"/>
</dbReference>
<dbReference type="AlphaFoldDB" id="A0A914V1B1"/>
<dbReference type="Proteomes" id="UP000887566">
    <property type="component" value="Unplaced"/>
</dbReference>
<proteinExistence type="predicted"/>
<evidence type="ECO:0000313" key="1">
    <source>
        <dbReference type="Proteomes" id="UP000887566"/>
    </source>
</evidence>
<sequence>MGVRNISVYERRDVSPDRAAFLSGLAEPEAALYYQQLTSTPMEKRAEAGDMGDCDGTCYCHSAMAVPERVWDE</sequence>
<organism evidence="1 2">
    <name type="scientific">Plectus sambesii</name>
    <dbReference type="NCBI Taxonomy" id="2011161"/>
    <lineage>
        <taxon>Eukaryota</taxon>
        <taxon>Metazoa</taxon>
        <taxon>Ecdysozoa</taxon>
        <taxon>Nematoda</taxon>
        <taxon>Chromadorea</taxon>
        <taxon>Plectida</taxon>
        <taxon>Plectina</taxon>
        <taxon>Plectoidea</taxon>
        <taxon>Plectidae</taxon>
        <taxon>Plectus</taxon>
    </lineage>
</organism>
<accession>A0A914V1B1</accession>
<protein>
    <submittedName>
        <fullName evidence="2">Uncharacterized protein</fullName>
    </submittedName>
</protein>
<evidence type="ECO:0000313" key="2">
    <source>
        <dbReference type="WBParaSite" id="PSAMB.scaffold14438size1889.g36054.t1"/>
    </source>
</evidence>
<keyword evidence="1" id="KW-1185">Reference proteome</keyword>